<dbReference type="EMBL" id="CM042880">
    <property type="protein sequence ID" value="KAI4389004.1"/>
    <property type="molecule type" value="Genomic_DNA"/>
</dbReference>
<gene>
    <name evidence="1" type="ORF">MLD38_001275</name>
</gene>
<comment type="caution">
    <text evidence="1">The sequence shown here is derived from an EMBL/GenBank/DDBJ whole genome shotgun (WGS) entry which is preliminary data.</text>
</comment>
<accession>A0ACB9SD57</accession>
<reference evidence="2" key="1">
    <citation type="journal article" date="2023" name="Front. Plant Sci.">
        <title>Chromosomal-level genome assembly of Melastoma candidum provides insights into trichome evolution.</title>
        <authorList>
            <person name="Zhong Y."/>
            <person name="Wu W."/>
            <person name="Sun C."/>
            <person name="Zou P."/>
            <person name="Liu Y."/>
            <person name="Dai S."/>
            <person name="Zhou R."/>
        </authorList>
    </citation>
    <scope>NUCLEOTIDE SEQUENCE [LARGE SCALE GENOMIC DNA]</scope>
</reference>
<organism evidence="1 2">
    <name type="scientific">Melastoma candidum</name>
    <dbReference type="NCBI Taxonomy" id="119954"/>
    <lineage>
        <taxon>Eukaryota</taxon>
        <taxon>Viridiplantae</taxon>
        <taxon>Streptophyta</taxon>
        <taxon>Embryophyta</taxon>
        <taxon>Tracheophyta</taxon>
        <taxon>Spermatophyta</taxon>
        <taxon>Magnoliopsida</taxon>
        <taxon>eudicotyledons</taxon>
        <taxon>Gunneridae</taxon>
        <taxon>Pentapetalae</taxon>
        <taxon>rosids</taxon>
        <taxon>malvids</taxon>
        <taxon>Myrtales</taxon>
        <taxon>Melastomataceae</taxon>
        <taxon>Melastomatoideae</taxon>
        <taxon>Melastomateae</taxon>
        <taxon>Melastoma</taxon>
    </lineage>
</organism>
<protein>
    <submittedName>
        <fullName evidence="1">Uncharacterized protein</fullName>
    </submittedName>
</protein>
<evidence type="ECO:0000313" key="2">
    <source>
        <dbReference type="Proteomes" id="UP001057402"/>
    </source>
</evidence>
<proteinExistence type="predicted"/>
<keyword evidence="2" id="KW-1185">Reference proteome</keyword>
<sequence>MDVDEVLGDPKGSSVPTKSAIYVWGYNYSGQTGRESQSRVPKQLPPELFGCPASRWLDVACGRAHTAAVASDGSLFTWGANDFGQLGDGTEEGRNFPKNVKLLETEYVKSVACGDQCTAAIAEPRVNDGTLSPGRLWIWGQNQGSDVPRLFWGAFAPNTIIRQVSCGSVHAAALSEKGLLQTWGYNEHGQLGRGFSCEGLQRAQVIKAYAKFLDEPPELVKIIQVSCGEYHSAAISDKGEVYTWGLGSLGQLGHSSLQSGDKELLPRRVVALDGKFIRDVACGGVHTCAITQDSALYAWGGSNIGQLGLGPSAGFFNVAPENGTSFFRNFPALVIYKEVQHVACGHSHTLIAMKDGRIHGWGYNNYGQAANEKSSVAWYPSPIDWCVGKVRKLAAGGGHSAVLTDACSLKELCEFKLADTVTALNATEVEDVAARMGSDSLARLCGRLREDFLCNECLLS</sequence>
<evidence type="ECO:0000313" key="1">
    <source>
        <dbReference type="EMBL" id="KAI4389004.1"/>
    </source>
</evidence>
<dbReference type="Proteomes" id="UP001057402">
    <property type="component" value="Chromosome 1"/>
</dbReference>
<name>A0ACB9SD57_9MYRT</name>